<dbReference type="Proteomes" id="UP000233120">
    <property type="component" value="Unassembled WGS sequence"/>
</dbReference>
<reference evidence="14" key="1">
    <citation type="submission" date="2025-08" db="UniProtKB">
        <authorList>
            <consortium name="Ensembl"/>
        </authorList>
    </citation>
    <scope>IDENTIFICATION</scope>
</reference>
<evidence type="ECO:0000256" key="4">
    <source>
        <dbReference type="ARBA" id="ARBA00022490"/>
    </source>
</evidence>
<comment type="function">
    <text evidence="12">Component of the chaperonin-containing T-complex (TRiC), a molecular chaperone complex that assists the folding of actin, tubulin and other proteins upon ATP hydrolysis. The TRiC complex mediates the folding of WRAP53/TCAB1, thereby regulating telomere maintenance. As part of the TRiC complex may play a role in the assembly of BBSome, a complex involved in ciliogenesis regulating transports vesicles to the cilia.</text>
</comment>
<dbReference type="InterPro" id="IPR027410">
    <property type="entry name" value="TCP-1-like_intermed_sf"/>
</dbReference>
<dbReference type="PROSITE" id="PS00750">
    <property type="entry name" value="TCP1_1"/>
    <property type="match status" value="1"/>
</dbReference>
<evidence type="ECO:0000313" key="15">
    <source>
        <dbReference type="Proteomes" id="UP000233120"/>
    </source>
</evidence>
<dbReference type="InterPro" id="IPR002194">
    <property type="entry name" value="Chaperonin_TCP-1_CS"/>
</dbReference>
<dbReference type="SUPFAM" id="SSF54849">
    <property type="entry name" value="GroEL-intermediate domain like"/>
    <property type="match status" value="1"/>
</dbReference>
<dbReference type="InterPro" id="IPR017998">
    <property type="entry name" value="Chaperone_TCP-1"/>
</dbReference>
<comment type="catalytic activity">
    <reaction evidence="11">
        <text>ATP + H2O = ADP + phosphate + H(+)</text>
        <dbReference type="Rhea" id="RHEA:13065"/>
        <dbReference type="ChEBI" id="CHEBI:15377"/>
        <dbReference type="ChEBI" id="CHEBI:15378"/>
        <dbReference type="ChEBI" id="CHEBI:30616"/>
        <dbReference type="ChEBI" id="CHEBI:43474"/>
        <dbReference type="ChEBI" id="CHEBI:456216"/>
    </reaction>
</comment>
<dbReference type="GO" id="GO:0005524">
    <property type="term" value="F:ATP binding"/>
    <property type="evidence" value="ECO:0007669"/>
    <property type="project" value="UniProtKB-KW"/>
</dbReference>
<dbReference type="Gene3D" id="3.50.7.10">
    <property type="entry name" value="GroEL"/>
    <property type="match status" value="2"/>
</dbReference>
<keyword evidence="4" id="KW-0963">Cytoplasm</keyword>
<proteinExistence type="inferred from homology"/>
<dbReference type="GO" id="GO:0016887">
    <property type="term" value="F:ATP hydrolysis activity"/>
    <property type="evidence" value="ECO:0007669"/>
    <property type="project" value="InterPro"/>
</dbReference>
<evidence type="ECO:0000256" key="9">
    <source>
        <dbReference type="ARBA" id="ARBA00023186"/>
    </source>
</evidence>
<dbReference type="FunFam" id="3.30.260.10:FF:000040">
    <property type="entry name" value="Uncharacterized protein"/>
    <property type="match status" value="1"/>
</dbReference>
<evidence type="ECO:0000313" key="14">
    <source>
        <dbReference type="Ensembl" id="ENSMNEP00000020570.1"/>
    </source>
</evidence>
<dbReference type="STRING" id="9545.ENSMNEP00000020570"/>
<keyword evidence="5 13" id="KW-0547">Nucleotide-binding</keyword>
<evidence type="ECO:0000256" key="3">
    <source>
        <dbReference type="ARBA" id="ARBA00014424"/>
    </source>
</evidence>
<evidence type="ECO:0000256" key="5">
    <source>
        <dbReference type="ARBA" id="ARBA00022741"/>
    </source>
</evidence>
<dbReference type="SUPFAM" id="SSF48592">
    <property type="entry name" value="GroEL equatorial domain-like"/>
    <property type="match status" value="1"/>
</dbReference>
<evidence type="ECO:0000256" key="13">
    <source>
        <dbReference type="RuleBase" id="RU004187"/>
    </source>
</evidence>
<dbReference type="InterPro" id="IPR027409">
    <property type="entry name" value="GroEL-like_apical_dom_sf"/>
</dbReference>
<organism evidence="14 15">
    <name type="scientific">Macaca nemestrina</name>
    <name type="common">Pig-tailed macaque</name>
    <dbReference type="NCBI Taxonomy" id="9545"/>
    <lineage>
        <taxon>Eukaryota</taxon>
        <taxon>Metazoa</taxon>
        <taxon>Chordata</taxon>
        <taxon>Craniata</taxon>
        <taxon>Vertebrata</taxon>
        <taxon>Euteleostomi</taxon>
        <taxon>Mammalia</taxon>
        <taxon>Eutheria</taxon>
        <taxon>Euarchontoglires</taxon>
        <taxon>Primates</taxon>
        <taxon>Haplorrhini</taxon>
        <taxon>Catarrhini</taxon>
        <taxon>Cercopithecidae</taxon>
        <taxon>Cercopithecinae</taxon>
        <taxon>Macaca</taxon>
    </lineage>
</organism>
<dbReference type="OMA" id="TSMGSWE"/>
<name>A0A2K6CA84_MACNE</name>
<dbReference type="Gene3D" id="1.10.560.10">
    <property type="entry name" value="GroEL-like equatorial domain"/>
    <property type="match status" value="1"/>
</dbReference>
<accession>A0A2K6CA84</accession>
<keyword evidence="15" id="KW-1185">Reference proteome</keyword>
<dbReference type="AlphaFoldDB" id="A0A2K6CA84"/>
<evidence type="ECO:0000256" key="12">
    <source>
        <dbReference type="ARBA" id="ARBA00093360"/>
    </source>
</evidence>
<keyword evidence="7 13" id="KW-0067">ATP-binding</keyword>
<dbReference type="InterPro" id="IPR002423">
    <property type="entry name" value="Cpn60/GroEL/TCP-1"/>
</dbReference>
<dbReference type="InterPro" id="IPR027413">
    <property type="entry name" value="GROEL-like_equatorial_sf"/>
</dbReference>
<evidence type="ECO:0000256" key="6">
    <source>
        <dbReference type="ARBA" id="ARBA00022801"/>
    </source>
</evidence>
<sequence length="366" mass="39614">MEGPLSVFGDRSTGEAIRSRNVMTAASIANIVKSSLGPVGLDKMLVDDTGDVTIANDGAPILKLLEVEHPAAKLADLQDKEVGDGTTSVVIIAAELLKNADELVKQKIHPTSVISGYRLACKEAVRYINENVIVNTDELGRDCLINAAKTSMSSKIIGINGDFFANMVGDVVLAIKYTDIRGQPHYPVNSVSISEAHGRSQTNSMLISDYALNCVVGSQGMPKRTVSAKIACLDFSLQKTKMKLGVQVVITDPEKLDQIRQRGSDITNKRIQKILYFVKAGAMAVTRVFKRGLKHIVKASGATILSSLANLEGEETFEAALGLAEVVQERICDDELILIKNTKARTSATIILRRANDFMCDEIEHS</sequence>
<evidence type="ECO:0000256" key="7">
    <source>
        <dbReference type="ARBA" id="ARBA00022840"/>
    </source>
</evidence>
<keyword evidence="6" id="KW-0378">Hydrolase</keyword>
<comment type="similarity">
    <text evidence="2 13">Belongs to the TCP-1 chaperonin family.</text>
</comment>
<reference evidence="14" key="2">
    <citation type="submission" date="2025-09" db="UniProtKB">
        <authorList>
            <consortium name="Ensembl"/>
        </authorList>
    </citation>
    <scope>IDENTIFICATION</scope>
</reference>
<dbReference type="SUPFAM" id="SSF52029">
    <property type="entry name" value="GroEL apical domain-like"/>
    <property type="match status" value="1"/>
</dbReference>
<dbReference type="GO" id="GO:0140662">
    <property type="term" value="F:ATP-dependent protein folding chaperone"/>
    <property type="evidence" value="ECO:0007669"/>
    <property type="project" value="InterPro"/>
</dbReference>
<dbReference type="GO" id="GO:0051082">
    <property type="term" value="F:unfolded protein binding"/>
    <property type="evidence" value="ECO:0007669"/>
    <property type="project" value="InterPro"/>
</dbReference>
<keyword evidence="9 13" id="KW-0143">Chaperone</keyword>
<evidence type="ECO:0000256" key="1">
    <source>
        <dbReference type="ARBA" id="ARBA00004496"/>
    </source>
</evidence>
<evidence type="ECO:0000256" key="2">
    <source>
        <dbReference type="ARBA" id="ARBA00008020"/>
    </source>
</evidence>
<dbReference type="Bgee" id="ENSMNEG00000034098">
    <property type="expression patterns" value="Expressed in adult mammalian kidney"/>
</dbReference>
<dbReference type="PROSITE" id="PS00995">
    <property type="entry name" value="TCP1_3"/>
    <property type="match status" value="1"/>
</dbReference>
<dbReference type="FunFam" id="1.10.560.10:FF:000070">
    <property type="entry name" value="Uncharacterized protein"/>
    <property type="match status" value="1"/>
</dbReference>
<dbReference type="Gene3D" id="3.30.260.10">
    <property type="entry name" value="TCP-1-like chaperonin intermediate domain"/>
    <property type="match status" value="2"/>
</dbReference>
<comment type="subcellular location">
    <subcellularLocation>
        <location evidence="1">Cytoplasm</location>
    </subcellularLocation>
</comment>
<dbReference type="FunFam" id="3.50.7.10:FF:000029">
    <property type="entry name" value="Uncharacterized protein"/>
    <property type="match status" value="1"/>
</dbReference>
<dbReference type="PRINTS" id="PR00304">
    <property type="entry name" value="TCOMPLEXTCP1"/>
</dbReference>
<evidence type="ECO:0000256" key="8">
    <source>
        <dbReference type="ARBA" id="ARBA00022990"/>
    </source>
</evidence>
<dbReference type="Ensembl" id="ENSMNET00000044818.1">
    <property type="protein sequence ID" value="ENSMNEP00000020570.1"/>
    <property type="gene ID" value="ENSMNEG00000034098.1"/>
</dbReference>
<protein>
    <recommendedName>
        <fullName evidence="3">T-complex protein 1 subunit alpha</fullName>
    </recommendedName>
    <alternativeName>
        <fullName evidence="10">CCT-alpha</fullName>
    </alternativeName>
</protein>
<dbReference type="GO" id="GO:0005737">
    <property type="term" value="C:cytoplasm"/>
    <property type="evidence" value="ECO:0007669"/>
    <property type="project" value="UniProtKB-SubCell"/>
</dbReference>
<dbReference type="Pfam" id="PF00118">
    <property type="entry name" value="Cpn60_TCP1"/>
    <property type="match status" value="2"/>
</dbReference>
<dbReference type="GeneTree" id="ENSGT00550000074878"/>
<keyword evidence="8" id="KW-0007">Acetylation</keyword>
<dbReference type="PANTHER" id="PTHR11353">
    <property type="entry name" value="CHAPERONIN"/>
    <property type="match status" value="1"/>
</dbReference>
<evidence type="ECO:0000256" key="11">
    <source>
        <dbReference type="ARBA" id="ARBA00049360"/>
    </source>
</evidence>
<evidence type="ECO:0000256" key="10">
    <source>
        <dbReference type="ARBA" id="ARBA00030049"/>
    </source>
</evidence>